<keyword evidence="2" id="KW-0805">Transcription regulation</keyword>
<dbReference type="CDD" id="cd10017">
    <property type="entry name" value="B3_DNA"/>
    <property type="match status" value="1"/>
</dbReference>
<dbReference type="SUPFAM" id="SSF101936">
    <property type="entry name" value="DNA-binding pseudobarrel domain"/>
    <property type="match status" value="1"/>
</dbReference>
<keyword evidence="4" id="KW-0804">Transcription</keyword>
<sequence>MGCKCNTQHVLSVAPGAVTMATPYFKISKFLTMSDISKPALPFRIVKPMIKIMRGANFMDLKAVDPREKEWKLRYYTRPKGKRKGPVFTAGWRKFARAKRLQVGDELIFSARQVRAADEELHMQFMIQVTRLGPVSIFQGQPIIRLDVENFL</sequence>
<keyword evidence="3" id="KW-0238">DNA-binding</keyword>
<evidence type="ECO:0000256" key="1">
    <source>
        <dbReference type="ARBA" id="ARBA00004123"/>
    </source>
</evidence>
<dbReference type="GO" id="GO:0003677">
    <property type="term" value="F:DNA binding"/>
    <property type="evidence" value="ECO:0007669"/>
    <property type="project" value="UniProtKB-KW"/>
</dbReference>
<accession>A0A5C7I7B5</accession>
<protein>
    <recommendedName>
        <fullName evidence="6">TF-B3 domain-containing protein</fullName>
    </recommendedName>
</protein>
<dbReference type="InterPro" id="IPR003340">
    <property type="entry name" value="B3_DNA-bd"/>
</dbReference>
<comment type="subcellular location">
    <subcellularLocation>
        <location evidence="1">Nucleus</location>
    </subcellularLocation>
</comment>
<comment type="caution">
    <text evidence="7">The sequence shown here is derived from an EMBL/GenBank/DDBJ whole genome shotgun (WGS) entry which is preliminary data.</text>
</comment>
<evidence type="ECO:0000256" key="2">
    <source>
        <dbReference type="ARBA" id="ARBA00023015"/>
    </source>
</evidence>
<proteinExistence type="predicted"/>
<evidence type="ECO:0000256" key="3">
    <source>
        <dbReference type="ARBA" id="ARBA00023125"/>
    </source>
</evidence>
<dbReference type="EMBL" id="VAHF01000003">
    <property type="protein sequence ID" value="TXG65111.1"/>
    <property type="molecule type" value="Genomic_DNA"/>
</dbReference>
<keyword evidence="5" id="KW-0539">Nucleus</keyword>
<name>A0A5C7I7B5_9ROSI</name>
<dbReference type="Gene3D" id="2.40.330.10">
    <property type="entry name" value="DNA-binding pseudobarrel domain"/>
    <property type="match status" value="1"/>
</dbReference>
<dbReference type="GO" id="GO:0005634">
    <property type="term" value="C:nucleus"/>
    <property type="evidence" value="ECO:0007669"/>
    <property type="project" value="UniProtKB-SubCell"/>
</dbReference>
<dbReference type="AlphaFoldDB" id="A0A5C7I7B5"/>
<dbReference type="InterPro" id="IPR015300">
    <property type="entry name" value="DNA-bd_pseudobarrel_sf"/>
</dbReference>
<evidence type="ECO:0000313" key="7">
    <source>
        <dbReference type="EMBL" id="TXG65111.1"/>
    </source>
</evidence>
<feature type="domain" description="TF-B3" evidence="6">
    <location>
        <begin position="24"/>
        <end position="131"/>
    </location>
</feature>
<dbReference type="OrthoDB" id="932167at2759"/>
<dbReference type="Proteomes" id="UP000323000">
    <property type="component" value="Chromosome 3"/>
</dbReference>
<organism evidence="7 8">
    <name type="scientific">Acer yangbiense</name>
    <dbReference type="NCBI Taxonomy" id="1000413"/>
    <lineage>
        <taxon>Eukaryota</taxon>
        <taxon>Viridiplantae</taxon>
        <taxon>Streptophyta</taxon>
        <taxon>Embryophyta</taxon>
        <taxon>Tracheophyta</taxon>
        <taxon>Spermatophyta</taxon>
        <taxon>Magnoliopsida</taxon>
        <taxon>eudicotyledons</taxon>
        <taxon>Gunneridae</taxon>
        <taxon>Pentapetalae</taxon>
        <taxon>rosids</taxon>
        <taxon>malvids</taxon>
        <taxon>Sapindales</taxon>
        <taxon>Sapindaceae</taxon>
        <taxon>Hippocastanoideae</taxon>
        <taxon>Acereae</taxon>
        <taxon>Acer</taxon>
    </lineage>
</organism>
<dbReference type="Pfam" id="PF02362">
    <property type="entry name" value="B3"/>
    <property type="match status" value="1"/>
</dbReference>
<keyword evidence="8" id="KW-1185">Reference proteome</keyword>
<evidence type="ECO:0000256" key="5">
    <source>
        <dbReference type="ARBA" id="ARBA00023242"/>
    </source>
</evidence>
<evidence type="ECO:0000259" key="6">
    <source>
        <dbReference type="PROSITE" id="PS50863"/>
    </source>
</evidence>
<gene>
    <name evidence="7" type="ORF">EZV62_006386</name>
</gene>
<evidence type="ECO:0000313" key="8">
    <source>
        <dbReference type="Proteomes" id="UP000323000"/>
    </source>
</evidence>
<reference evidence="8" key="1">
    <citation type="journal article" date="2019" name="Gigascience">
        <title>De novo genome assembly of the endangered Acer yangbiense, a plant species with extremely small populations endemic to Yunnan Province, China.</title>
        <authorList>
            <person name="Yang J."/>
            <person name="Wariss H.M."/>
            <person name="Tao L."/>
            <person name="Zhang R."/>
            <person name="Yun Q."/>
            <person name="Hollingsworth P."/>
            <person name="Dao Z."/>
            <person name="Luo G."/>
            <person name="Guo H."/>
            <person name="Ma Y."/>
            <person name="Sun W."/>
        </authorList>
    </citation>
    <scope>NUCLEOTIDE SEQUENCE [LARGE SCALE GENOMIC DNA]</scope>
    <source>
        <strain evidence="8">cv. Malutang</strain>
    </source>
</reference>
<evidence type="ECO:0000256" key="4">
    <source>
        <dbReference type="ARBA" id="ARBA00023163"/>
    </source>
</evidence>
<dbReference type="PROSITE" id="PS50863">
    <property type="entry name" value="B3"/>
    <property type="match status" value="1"/>
</dbReference>